<feature type="transmembrane region" description="Helical" evidence="8">
    <location>
        <begin position="449"/>
        <end position="470"/>
    </location>
</feature>
<dbReference type="GO" id="GO:0005789">
    <property type="term" value="C:endoplasmic reticulum membrane"/>
    <property type="evidence" value="ECO:0007669"/>
    <property type="project" value="UniProtKB-SubCell"/>
</dbReference>
<dbReference type="OrthoDB" id="20287at2759"/>
<feature type="compositionally biased region" description="Low complexity" evidence="9">
    <location>
        <begin position="326"/>
        <end position="350"/>
    </location>
</feature>
<feature type="transmembrane region" description="Helical" evidence="8">
    <location>
        <begin position="182"/>
        <end position="203"/>
    </location>
</feature>
<evidence type="ECO:0000256" key="7">
    <source>
        <dbReference type="ARBA" id="ARBA00023136"/>
    </source>
</evidence>
<keyword evidence="4 8" id="KW-0914">Notch signaling pathway</keyword>
<comment type="similarity">
    <text evidence="1 8">Belongs to the peptidase A22A family.</text>
</comment>
<dbReference type="GO" id="GO:0006509">
    <property type="term" value="P:membrane protein ectodomain proteolysis"/>
    <property type="evidence" value="ECO:0007669"/>
    <property type="project" value="TreeGrafter"/>
</dbReference>
<feature type="transmembrane region" description="Helical" evidence="8">
    <location>
        <begin position="150"/>
        <end position="175"/>
    </location>
</feature>
<dbReference type="PANTHER" id="PTHR10202:SF13">
    <property type="entry name" value="PRESENILIN HOMOLOG"/>
    <property type="match status" value="1"/>
</dbReference>
<organism evidence="10 11">
    <name type="scientific">Drosophila kikkawai</name>
    <name type="common">Fruit fly</name>
    <dbReference type="NCBI Taxonomy" id="30033"/>
    <lineage>
        <taxon>Eukaryota</taxon>
        <taxon>Metazoa</taxon>
        <taxon>Ecdysozoa</taxon>
        <taxon>Arthropoda</taxon>
        <taxon>Hexapoda</taxon>
        <taxon>Insecta</taxon>
        <taxon>Pterygota</taxon>
        <taxon>Neoptera</taxon>
        <taxon>Endopterygota</taxon>
        <taxon>Diptera</taxon>
        <taxon>Brachycera</taxon>
        <taxon>Muscomorpha</taxon>
        <taxon>Ephydroidea</taxon>
        <taxon>Drosophilidae</taxon>
        <taxon>Drosophila</taxon>
        <taxon>Sophophora</taxon>
    </lineage>
</organism>
<sequence length="509" mass="55677">MAAHVQSTSSSGPSGVGVGADDGSLNGETERLERPPKRQQQQRNNYGSNDQDTPDAAILAVPNVVIRDSGGPHSSRLSGGGGGGPPTNETEEEQGLKYGAQHVIKLFVPVSLCMLVVVATINSISFYSSTDVYLLYTPFHELSPEPSVKLWNALANSLILMSVVVVMTILLIVLYKKRCYRIIHGWLILSSFMLLFIFTYLYLEELLRAYNIPMDYPTALLIMWNFGVVGMMSIHWQGPLRLQQGYLIFVAALMALVFIKYLPEWTAWAVLAAISIWDLIAVLSPRGPLRILVETAQERNEQIFPALIYSSTVIYTYMGTHYTPQQSQATASSSPSSSNSTTTTRATQNSLASPEAAAVSSGARSAEAAGFTQEWSANLSERVARRQIEVQSTQSGNAQRSNEYRTVTAPDPSQQEGQEERGIKLGLGDFIFYSVLVGKASSYGDWTTTIACFVAILIGLCLTLLLLAIWRKALPALPISITFGLIFCFATSAVVKPFMENLSAKQVFI</sequence>
<evidence type="ECO:0000256" key="1">
    <source>
        <dbReference type="ARBA" id="ARBA00008604"/>
    </source>
</evidence>
<feature type="region of interest" description="Disordered" evidence="9">
    <location>
        <begin position="390"/>
        <end position="419"/>
    </location>
</feature>
<dbReference type="Proteomes" id="UP001652661">
    <property type="component" value="Chromosome 3L"/>
</dbReference>
<dbReference type="FunFam" id="1.10.472.100:FF:000001">
    <property type="entry name" value="Presenilin"/>
    <property type="match status" value="1"/>
</dbReference>
<evidence type="ECO:0000256" key="9">
    <source>
        <dbReference type="SAM" id="MobiDB-lite"/>
    </source>
</evidence>
<comment type="subcellular location">
    <subcellularLocation>
        <location evidence="8">Endoplasmic reticulum membrane</location>
        <topology evidence="8">Multi-pass membrane protein</topology>
    </subcellularLocation>
    <subcellularLocation>
        <location evidence="8">Golgi apparatus membrane</location>
        <topology evidence="8">Multi-pass membrane protein</topology>
    </subcellularLocation>
</comment>
<dbReference type="PANTHER" id="PTHR10202">
    <property type="entry name" value="PRESENILIN"/>
    <property type="match status" value="1"/>
</dbReference>
<dbReference type="GO" id="GO:0034205">
    <property type="term" value="P:amyloid-beta formation"/>
    <property type="evidence" value="ECO:0007669"/>
    <property type="project" value="TreeGrafter"/>
</dbReference>
<evidence type="ECO:0000256" key="4">
    <source>
        <dbReference type="ARBA" id="ARBA00022976"/>
    </source>
</evidence>
<dbReference type="RefSeq" id="XP_017023078.1">
    <property type="nucleotide sequence ID" value="XM_017167589.3"/>
</dbReference>
<reference evidence="11" key="1">
    <citation type="submission" date="2025-08" db="UniProtKB">
        <authorList>
            <consortium name="RefSeq"/>
        </authorList>
    </citation>
    <scope>IDENTIFICATION</scope>
    <source>
        <strain evidence="11">14028-0561.14</strain>
        <tissue evidence="11">Whole fly</tissue>
    </source>
</reference>
<evidence type="ECO:0000256" key="8">
    <source>
        <dbReference type="RuleBase" id="RU361148"/>
    </source>
</evidence>
<name>A0A6P4IKK9_DROKI</name>
<dbReference type="SMART" id="SM00730">
    <property type="entry name" value="PSN"/>
    <property type="match status" value="1"/>
</dbReference>
<evidence type="ECO:0000256" key="2">
    <source>
        <dbReference type="ARBA" id="ARBA00022692"/>
    </source>
</evidence>
<comment type="subunit">
    <text evidence="8">Homodimer.</text>
</comment>
<feature type="transmembrane region" description="Helical" evidence="8">
    <location>
        <begin position="246"/>
        <end position="262"/>
    </location>
</feature>
<evidence type="ECO:0000256" key="5">
    <source>
        <dbReference type="ARBA" id="ARBA00022989"/>
    </source>
</evidence>
<protein>
    <recommendedName>
        <fullName evidence="8">Presenilin</fullName>
        <ecNumber evidence="8">3.4.23.-</ecNumber>
    </recommendedName>
</protein>
<dbReference type="PRINTS" id="PR01072">
    <property type="entry name" value="PRESENILIN"/>
</dbReference>
<dbReference type="GO" id="GO:0055074">
    <property type="term" value="P:calcium ion homeostasis"/>
    <property type="evidence" value="ECO:0007669"/>
    <property type="project" value="TreeGrafter"/>
</dbReference>
<feature type="compositionally biased region" description="Polar residues" evidence="9">
    <location>
        <begin position="390"/>
        <end position="416"/>
    </location>
</feature>
<dbReference type="GO" id="GO:0042500">
    <property type="term" value="F:aspartic endopeptidase activity, intramembrane cleaving"/>
    <property type="evidence" value="ECO:0007669"/>
    <property type="project" value="InterPro"/>
</dbReference>
<dbReference type="GO" id="GO:0000139">
    <property type="term" value="C:Golgi membrane"/>
    <property type="evidence" value="ECO:0007669"/>
    <property type="project" value="UniProtKB-SubCell"/>
</dbReference>
<evidence type="ECO:0000313" key="10">
    <source>
        <dbReference type="Proteomes" id="UP001652661"/>
    </source>
</evidence>
<feature type="transmembrane region" description="Helical" evidence="8">
    <location>
        <begin position="215"/>
        <end position="234"/>
    </location>
</feature>
<comment type="function">
    <text evidence="8">Probable subunit of the gamma-secretase complex, an endoprotease complex that catalyzes the intramembrane cleavage of integral membrane proteins such as Notch receptors.</text>
</comment>
<evidence type="ECO:0000256" key="6">
    <source>
        <dbReference type="ARBA" id="ARBA00023034"/>
    </source>
</evidence>
<dbReference type="InterPro" id="IPR001108">
    <property type="entry name" value="Peptidase_A22A"/>
</dbReference>
<feature type="region of interest" description="Disordered" evidence="9">
    <location>
        <begin position="1"/>
        <end position="54"/>
    </location>
</feature>
<keyword evidence="8" id="KW-0378">Hydrolase</keyword>
<proteinExistence type="inferred from homology"/>
<feature type="transmembrane region" description="Helical" evidence="8">
    <location>
        <begin position="476"/>
        <end position="495"/>
    </location>
</feature>
<evidence type="ECO:0000313" key="11">
    <source>
        <dbReference type="RefSeq" id="XP_017023078.1"/>
    </source>
</evidence>
<keyword evidence="10" id="KW-1185">Reference proteome</keyword>
<evidence type="ECO:0000256" key="3">
    <source>
        <dbReference type="ARBA" id="ARBA00022824"/>
    </source>
</evidence>
<accession>A0A6P4IKK9</accession>
<dbReference type="Pfam" id="PF01080">
    <property type="entry name" value="Presenilin"/>
    <property type="match status" value="1"/>
</dbReference>
<dbReference type="GO" id="GO:0070765">
    <property type="term" value="C:gamma-secretase complex"/>
    <property type="evidence" value="ECO:0007669"/>
    <property type="project" value="TreeGrafter"/>
</dbReference>
<comment type="domain">
    <text evidence="8">The PAL motif is required for normal active site conformation.</text>
</comment>
<dbReference type="GO" id="GO:0016485">
    <property type="term" value="P:protein processing"/>
    <property type="evidence" value="ECO:0007669"/>
    <property type="project" value="InterPro"/>
</dbReference>
<keyword evidence="5 8" id="KW-1133">Transmembrane helix</keyword>
<gene>
    <name evidence="11" type="primary">Psn</name>
</gene>
<dbReference type="InterPro" id="IPR042524">
    <property type="entry name" value="Presenilin_C"/>
</dbReference>
<keyword evidence="2 8" id="KW-0812">Transmembrane</keyword>
<dbReference type="AlphaFoldDB" id="A0A6P4IKK9"/>
<feature type="region of interest" description="Disordered" evidence="9">
    <location>
        <begin position="326"/>
        <end position="357"/>
    </location>
</feature>
<dbReference type="GO" id="GO:0007219">
    <property type="term" value="P:Notch signaling pathway"/>
    <property type="evidence" value="ECO:0007669"/>
    <property type="project" value="UniProtKB-KW"/>
</dbReference>
<dbReference type="InterPro" id="IPR006639">
    <property type="entry name" value="Preselin/SPP"/>
</dbReference>
<dbReference type="Gene3D" id="1.10.472.100">
    <property type="entry name" value="Presenilin"/>
    <property type="match status" value="1"/>
</dbReference>
<keyword evidence="3 8" id="KW-0256">Endoplasmic reticulum</keyword>
<dbReference type="EC" id="3.4.23.-" evidence="8"/>
<keyword evidence="8" id="KW-0645">Protease</keyword>
<feature type="transmembrane region" description="Helical" evidence="8">
    <location>
        <begin position="106"/>
        <end position="130"/>
    </location>
</feature>
<feature type="region of interest" description="Disordered" evidence="9">
    <location>
        <begin position="70"/>
        <end position="92"/>
    </location>
</feature>
<feature type="transmembrane region" description="Helical" evidence="8">
    <location>
        <begin position="268"/>
        <end position="284"/>
    </location>
</feature>
<keyword evidence="7 8" id="KW-0472">Membrane</keyword>
<keyword evidence="6 8" id="KW-0333">Golgi apparatus</keyword>